<evidence type="ECO:0000313" key="10">
    <source>
        <dbReference type="EMBL" id="NYF42165.1"/>
    </source>
</evidence>
<dbReference type="InterPro" id="IPR011009">
    <property type="entry name" value="Kinase-like_dom_sf"/>
</dbReference>
<feature type="domain" description="Protein kinase" evidence="9">
    <location>
        <begin position="13"/>
        <end position="281"/>
    </location>
</feature>
<dbReference type="PANTHER" id="PTHR43289:SF6">
    <property type="entry name" value="SERINE_THREONINE-PROTEIN KINASE NEKL-3"/>
    <property type="match status" value="1"/>
</dbReference>
<dbReference type="SUPFAM" id="SSF48452">
    <property type="entry name" value="TPR-like"/>
    <property type="match status" value="1"/>
</dbReference>
<dbReference type="PROSITE" id="PS50011">
    <property type="entry name" value="PROTEIN_KINASE_DOM"/>
    <property type="match status" value="1"/>
</dbReference>
<dbReference type="GO" id="GO:0005524">
    <property type="term" value="F:ATP binding"/>
    <property type="evidence" value="ECO:0007669"/>
    <property type="project" value="UniProtKB-UniRule"/>
</dbReference>
<accession>A0A852V7X4</accession>
<keyword evidence="6 7" id="KW-0067">ATP-binding</keyword>
<protein>
    <recommendedName>
        <fullName evidence="1">non-specific serine/threonine protein kinase</fullName>
        <ecNumber evidence="1">2.7.11.1</ecNumber>
    </recommendedName>
</protein>
<dbReference type="FunFam" id="1.10.510.10:FF:000021">
    <property type="entry name" value="Serine/threonine protein kinase"/>
    <property type="match status" value="1"/>
</dbReference>
<feature type="binding site" evidence="7">
    <location>
        <position position="42"/>
    </location>
    <ligand>
        <name>ATP</name>
        <dbReference type="ChEBI" id="CHEBI:30616"/>
    </ligand>
</feature>
<evidence type="ECO:0000256" key="2">
    <source>
        <dbReference type="ARBA" id="ARBA00022527"/>
    </source>
</evidence>
<dbReference type="CDD" id="cd14014">
    <property type="entry name" value="STKc_PknB_like"/>
    <property type="match status" value="1"/>
</dbReference>
<dbReference type="Gene3D" id="1.10.510.10">
    <property type="entry name" value="Transferase(Phosphotransferase) domain 1"/>
    <property type="match status" value="1"/>
</dbReference>
<dbReference type="InterPro" id="IPR000719">
    <property type="entry name" value="Prot_kinase_dom"/>
</dbReference>
<feature type="region of interest" description="Disordered" evidence="8">
    <location>
        <begin position="309"/>
        <end position="341"/>
    </location>
</feature>
<dbReference type="InterPro" id="IPR008271">
    <property type="entry name" value="Ser/Thr_kinase_AS"/>
</dbReference>
<dbReference type="EMBL" id="JACCCO010000002">
    <property type="protein sequence ID" value="NYF42165.1"/>
    <property type="molecule type" value="Genomic_DNA"/>
</dbReference>
<evidence type="ECO:0000256" key="8">
    <source>
        <dbReference type="SAM" id="MobiDB-lite"/>
    </source>
</evidence>
<organism evidence="10 11">
    <name type="scientific">Streptosporangium sandarakinum</name>
    <dbReference type="NCBI Taxonomy" id="1260955"/>
    <lineage>
        <taxon>Bacteria</taxon>
        <taxon>Bacillati</taxon>
        <taxon>Actinomycetota</taxon>
        <taxon>Actinomycetes</taxon>
        <taxon>Streptosporangiales</taxon>
        <taxon>Streptosporangiaceae</taxon>
        <taxon>Streptosporangium</taxon>
    </lineage>
</organism>
<name>A0A852V7X4_9ACTN</name>
<evidence type="ECO:0000256" key="4">
    <source>
        <dbReference type="ARBA" id="ARBA00022741"/>
    </source>
</evidence>
<comment type="caution">
    <text evidence="10">The sequence shown here is derived from an EMBL/GenBank/DDBJ whole genome shotgun (WGS) entry which is preliminary data.</text>
</comment>
<keyword evidence="4 7" id="KW-0547">Nucleotide-binding</keyword>
<dbReference type="Pfam" id="PF00069">
    <property type="entry name" value="Pkinase"/>
    <property type="match status" value="1"/>
</dbReference>
<sequence>MTAGRTVVGDRYELDPLPLGRGGMGEVYGGYDQKLDRRIAVKLIRFPYGQPDEALVKRFVHEARIMAKLEHPGMPAIHDVDVYDDPRVGPRPFMVMQFVEGATLDHVLGEQETLPVGWATGIAAQVAAVLSAAHARGVLHRDLKPSNLMICPEGTVKVLDFGLAMFHDPELSRLTRTGTVMGTPSYMSPEQAQGAAVGPQSDLYSLGLVLHEMLTGERVFDGATEYRILERQVHEPAPPVRDGRPDVPRELDRLVLRLLVKRAEGRPARAEEVHRALLPFATGLRPLLGVVGPGPSPVRMYAEAVGRVLDGADPRPAPGSSLRPDPGPSSQPARQADPDDAVFDRDTLSRARGEAEALAGASRYGQAVEVLDAAVSSAGRSLDPLDEEVLALRLRLAEALFEGGDYRRAAPAFGELHRDLARRYGPHDERALHCRRQEATCQALMGETGGALERLRRLLIDVQVVYGRTDARPLELRRQIGLLELGAGDTDRAHRTLSALLEDLVELRGPEHPDAVKVRESLGRLAL</sequence>
<gene>
    <name evidence="10" type="ORF">HDA43_004366</name>
</gene>
<dbReference type="SMART" id="SM00220">
    <property type="entry name" value="S_TKc"/>
    <property type="match status" value="1"/>
</dbReference>
<dbReference type="AlphaFoldDB" id="A0A852V7X4"/>
<evidence type="ECO:0000256" key="6">
    <source>
        <dbReference type="ARBA" id="ARBA00022840"/>
    </source>
</evidence>
<proteinExistence type="predicted"/>
<keyword evidence="5" id="KW-0418">Kinase</keyword>
<evidence type="ECO:0000256" key="3">
    <source>
        <dbReference type="ARBA" id="ARBA00022679"/>
    </source>
</evidence>
<dbReference type="Proteomes" id="UP000576393">
    <property type="component" value="Unassembled WGS sequence"/>
</dbReference>
<evidence type="ECO:0000256" key="7">
    <source>
        <dbReference type="PROSITE-ProRule" id="PRU10141"/>
    </source>
</evidence>
<dbReference type="RefSeq" id="WP_312873480.1">
    <property type="nucleotide sequence ID" value="NZ_JACCCO010000002.1"/>
</dbReference>
<dbReference type="Gene3D" id="1.25.40.10">
    <property type="entry name" value="Tetratricopeptide repeat domain"/>
    <property type="match status" value="1"/>
</dbReference>
<keyword evidence="11" id="KW-1185">Reference proteome</keyword>
<dbReference type="GO" id="GO:0004674">
    <property type="term" value="F:protein serine/threonine kinase activity"/>
    <property type="evidence" value="ECO:0007669"/>
    <property type="project" value="UniProtKB-KW"/>
</dbReference>
<dbReference type="EC" id="2.7.11.1" evidence="1"/>
<dbReference type="PANTHER" id="PTHR43289">
    <property type="entry name" value="MITOGEN-ACTIVATED PROTEIN KINASE KINASE KINASE 20-RELATED"/>
    <property type="match status" value="1"/>
</dbReference>
<dbReference type="SUPFAM" id="SSF56112">
    <property type="entry name" value="Protein kinase-like (PK-like)"/>
    <property type="match status" value="1"/>
</dbReference>
<dbReference type="PROSITE" id="PS00107">
    <property type="entry name" value="PROTEIN_KINASE_ATP"/>
    <property type="match status" value="1"/>
</dbReference>
<keyword evidence="2" id="KW-0723">Serine/threonine-protein kinase</keyword>
<evidence type="ECO:0000256" key="1">
    <source>
        <dbReference type="ARBA" id="ARBA00012513"/>
    </source>
</evidence>
<reference evidence="10 11" key="1">
    <citation type="submission" date="2020-07" db="EMBL/GenBank/DDBJ databases">
        <title>Sequencing the genomes of 1000 actinobacteria strains.</title>
        <authorList>
            <person name="Klenk H.-P."/>
        </authorList>
    </citation>
    <scope>NUCLEOTIDE SEQUENCE [LARGE SCALE GENOMIC DNA]</scope>
    <source>
        <strain evidence="10 11">DSM 45763</strain>
    </source>
</reference>
<dbReference type="PROSITE" id="PS00108">
    <property type="entry name" value="PROTEIN_KINASE_ST"/>
    <property type="match status" value="1"/>
</dbReference>
<evidence type="ECO:0000256" key="5">
    <source>
        <dbReference type="ARBA" id="ARBA00022777"/>
    </source>
</evidence>
<evidence type="ECO:0000259" key="9">
    <source>
        <dbReference type="PROSITE" id="PS50011"/>
    </source>
</evidence>
<dbReference type="Gene3D" id="3.30.200.20">
    <property type="entry name" value="Phosphorylase Kinase, domain 1"/>
    <property type="match status" value="1"/>
</dbReference>
<dbReference type="InterPro" id="IPR011990">
    <property type="entry name" value="TPR-like_helical_dom_sf"/>
</dbReference>
<evidence type="ECO:0000313" key="11">
    <source>
        <dbReference type="Proteomes" id="UP000576393"/>
    </source>
</evidence>
<dbReference type="InterPro" id="IPR017441">
    <property type="entry name" value="Protein_kinase_ATP_BS"/>
</dbReference>
<keyword evidence="3" id="KW-0808">Transferase</keyword>